<dbReference type="EMBL" id="PQXN01000206">
    <property type="protein sequence ID" value="TGO49535.1"/>
    <property type="molecule type" value="Genomic_DNA"/>
</dbReference>
<keyword evidence="3" id="KW-1185">Reference proteome</keyword>
<accession>A0A4Z1HL42</accession>
<reference evidence="2 3" key="1">
    <citation type="submission" date="2017-12" db="EMBL/GenBank/DDBJ databases">
        <title>Comparative genomics of Botrytis spp.</title>
        <authorList>
            <person name="Valero-Jimenez C.A."/>
            <person name="Tapia P."/>
            <person name="Veloso J."/>
            <person name="Silva-Moreno E."/>
            <person name="Staats M."/>
            <person name="Valdes J.H."/>
            <person name="Van Kan J.A.L."/>
        </authorList>
    </citation>
    <scope>NUCLEOTIDE SEQUENCE [LARGE SCALE GENOMIC DNA]</scope>
    <source>
        <strain evidence="2 3">MUCL11595</strain>
    </source>
</reference>
<evidence type="ECO:0000313" key="3">
    <source>
        <dbReference type="Proteomes" id="UP000297527"/>
    </source>
</evidence>
<dbReference type="Proteomes" id="UP000297527">
    <property type="component" value="Unassembled WGS sequence"/>
</dbReference>
<evidence type="ECO:0000256" key="1">
    <source>
        <dbReference type="SAM" id="MobiDB-lite"/>
    </source>
</evidence>
<protein>
    <submittedName>
        <fullName evidence="2">Uncharacterized protein</fullName>
    </submittedName>
</protein>
<feature type="region of interest" description="Disordered" evidence="1">
    <location>
        <begin position="1"/>
        <end position="22"/>
    </location>
</feature>
<comment type="caution">
    <text evidence="2">The sequence shown here is derived from an EMBL/GenBank/DDBJ whole genome shotgun (WGS) entry which is preliminary data.</text>
</comment>
<name>A0A4Z1HL42_9HELO</name>
<proteinExistence type="predicted"/>
<dbReference type="OrthoDB" id="10324214at2759"/>
<gene>
    <name evidence="2" type="ORF">BCON_0207g00040</name>
</gene>
<evidence type="ECO:0000313" key="2">
    <source>
        <dbReference type="EMBL" id="TGO49535.1"/>
    </source>
</evidence>
<dbReference type="AlphaFoldDB" id="A0A4Z1HL42"/>
<organism evidence="2 3">
    <name type="scientific">Botryotinia convoluta</name>
    <dbReference type="NCBI Taxonomy" id="54673"/>
    <lineage>
        <taxon>Eukaryota</taxon>
        <taxon>Fungi</taxon>
        <taxon>Dikarya</taxon>
        <taxon>Ascomycota</taxon>
        <taxon>Pezizomycotina</taxon>
        <taxon>Leotiomycetes</taxon>
        <taxon>Helotiales</taxon>
        <taxon>Sclerotiniaceae</taxon>
        <taxon>Botryotinia</taxon>
    </lineage>
</organism>
<sequence>MPFSSHIRKGEPNENQKQYNANSVEVNPSRLKAFSSSFPSLLFPNPASSGISIVNEVSDKKHIINCAPDAMRSSPTLKAVKYPPRYPPNALIPNSEAQSLIILQHILPPSLQIKYPFKHYPHSQLNRPDVKIELSICPHHYLTTLTNQARCDEKKKHKRNS</sequence>